<proteinExistence type="predicted"/>
<name>A0ABY8HUP9_9MOLU</name>
<feature type="signal peptide" evidence="2">
    <location>
        <begin position="1"/>
        <end position="24"/>
    </location>
</feature>
<accession>A0ABY8HUP9</accession>
<reference evidence="3" key="1">
    <citation type="submission" date="2022-11" db="EMBL/GenBank/DDBJ databases">
        <title>Comparative genomic analysis of Mycoplasma feriruminatoris and the Mycoplasma mycoides cluster.</title>
        <authorList>
            <person name="Baby V."/>
            <person name="Ambroset C."/>
            <person name="Gaurivaud P."/>
            <person name="Boury C."/>
            <person name="Guichoux E."/>
            <person name="Lartigue C."/>
            <person name="Tardy F."/>
            <person name="Sirand-Pugnet P."/>
        </authorList>
    </citation>
    <scope>NUCLEOTIDE SEQUENCE [LARGE SCALE GENOMIC DNA]</scope>
    <source>
        <strain evidence="3">L15181</strain>
    </source>
</reference>
<evidence type="ECO:0000313" key="3">
    <source>
        <dbReference type="EMBL" id="WFQ93343.1"/>
    </source>
</evidence>
<feature type="region of interest" description="Disordered" evidence="1">
    <location>
        <begin position="377"/>
        <end position="400"/>
    </location>
</feature>
<dbReference type="NCBIfam" id="TIGR04547">
    <property type="entry name" value="Mollicu_LP"/>
    <property type="match status" value="1"/>
</dbReference>
<dbReference type="Proteomes" id="UP001214039">
    <property type="component" value="Chromosome"/>
</dbReference>
<feature type="compositionally biased region" description="Low complexity" evidence="1">
    <location>
        <begin position="381"/>
        <end position="400"/>
    </location>
</feature>
<evidence type="ECO:0000313" key="4">
    <source>
        <dbReference type="Proteomes" id="UP001214039"/>
    </source>
</evidence>
<keyword evidence="4" id="KW-1185">Reference proteome</keyword>
<evidence type="ECO:0000256" key="1">
    <source>
        <dbReference type="SAM" id="MobiDB-lite"/>
    </source>
</evidence>
<sequence>MRKILAIFSSLTLVSTGVFSTVLACKKNPTPTTIKPNTDTTIILKNNSLNNIKTTSATLLKQVVLADTYGYNFDFLKSYFNNKNFNEQAKKYKLNAENKDNITLTTDFEDALSTYFSKNLTIKNNQNVNLDGIKGSNVDFLTSVLPKSLFGATSEQISGAISLILENISSAGLSGLLDLAKNIDINSKFSSFVNNLKISKSLITTLLNTIFTNEKFLEELNKDIELFDAVSLYKEFDLSDLMNLSLLNILDGVNGILDKNYKLMSDSIKQSENSLNVKLWDTSKTFIRKIKKIDISASSVSSSELSNNGESIIPDNIKRYINVAASLIRGLQLLQYQFSLFDETKTGDFKINDDNIFKKGKSNTDFIKEIYGLNGNGGSGSSSSNKKISSLNNGSSNGSGSKTTINLKYLLDTLNYYLGNANKKENAYRLRQFLGILFSGKYTENKYKNESVNNGSGNNGGSNTNATLDYKSLFFEFNGNGNKTLKEIKLNGLQTFLTAILFESLSNIKLQNLKIDNPIFSIAKTYIEKIDLKNFFESDVFLKKGLADVFVSLINLIIDAFISNKPILNDNFDKIIENIPLILKKITTDDLLKALFKNANGTVEIIKKILENFVKFDDISKKIEDFIKKQPTFSLVKVGIKSLIPILGENFFEYIYDKNVEQTFDTIATITDKNIIDNLSKKLNIQIPAALGFILPYFKKLAVSLRNIFPSNVHLNLQNLFSIKLSDFIKMDSEPSFGSYYMNKSITEILNELSSSNGSSSKLKELNDSYGLKIESLKDFIKGIFKYEYKWNNGKSVEKNIFSIILENPNKFKEIIGLTNEGMKKDSKSLIDLFANKLVPSDKSKNQDSLKWFTGLLNNIINNLNKKPNFTVGLEKHFNDDKFNKFEFGQTKQEKSGLITSQVVTTTVNNQKYTLIVTRDPKQSTFIVDSIKKESVQNN</sequence>
<keyword evidence="2" id="KW-0732">Signal</keyword>
<gene>
    <name evidence="3" type="ORF">MFERI15181_00247</name>
</gene>
<protein>
    <submittedName>
        <fullName evidence="3">MOLPALP family lipoprotein</fullName>
    </submittedName>
</protein>
<dbReference type="RefSeq" id="WP_278300069.1">
    <property type="nucleotide sequence ID" value="NZ_CP113498.1"/>
</dbReference>
<organism evidence="3 4">
    <name type="scientific">Mycoplasma feriruminatoris</name>
    <dbReference type="NCBI Taxonomy" id="1179777"/>
    <lineage>
        <taxon>Bacteria</taxon>
        <taxon>Bacillati</taxon>
        <taxon>Mycoplasmatota</taxon>
        <taxon>Mollicutes</taxon>
        <taxon>Mycoplasmataceae</taxon>
        <taxon>Mycoplasma</taxon>
    </lineage>
</organism>
<dbReference type="PROSITE" id="PS51257">
    <property type="entry name" value="PROKAR_LIPOPROTEIN"/>
    <property type="match status" value="1"/>
</dbReference>
<feature type="chain" id="PRO_5045229757" evidence="2">
    <location>
        <begin position="25"/>
        <end position="939"/>
    </location>
</feature>
<keyword evidence="3" id="KW-0449">Lipoprotein</keyword>
<dbReference type="InterPro" id="IPR030893">
    <property type="entry name" value="Mollicu_LP"/>
</dbReference>
<dbReference type="EMBL" id="CP113498">
    <property type="protein sequence ID" value="WFQ93343.1"/>
    <property type="molecule type" value="Genomic_DNA"/>
</dbReference>
<evidence type="ECO:0000256" key="2">
    <source>
        <dbReference type="SAM" id="SignalP"/>
    </source>
</evidence>